<dbReference type="InterPro" id="IPR028098">
    <property type="entry name" value="Glyco_trans_4-like_N"/>
</dbReference>
<reference evidence="5" key="2">
    <citation type="submission" date="2020-09" db="EMBL/GenBank/DDBJ databases">
        <authorList>
            <person name="Sun Q."/>
            <person name="Ohkuma M."/>
        </authorList>
    </citation>
    <scope>NUCLEOTIDE SEQUENCE</scope>
    <source>
        <strain evidence="5">JCM 3131</strain>
    </source>
</reference>
<dbReference type="Pfam" id="PF13439">
    <property type="entry name" value="Glyco_transf_4"/>
    <property type="match status" value="1"/>
</dbReference>
<dbReference type="Gene3D" id="3.40.50.2000">
    <property type="entry name" value="Glycogen Phosphorylase B"/>
    <property type="match status" value="2"/>
</dbReference>
<organism evidence="5 6">
    <name type="scientific">Streptomyces ruber</name>
    <dbReference type="NCBI Taxonomy" id="83378"/>
    <lineage>
        <taxon>Bacteria</taxon>
        <taxon>Bacillati</taxon>
        <taxon>Actinomycetota</taxon>
        <taxon>Actinomycetes</taxon>
        <taxon>Kitasatosporales</taxon>
        <taxon>Streptomycetaceae</taxon>
        <taxon>Streptomyces</taxon>
    </lineage>
</organism>
<dbReference type="GO" id="GO:1901137">
    <property type="term" value="P:carbohydrate derivative biosynthetic process"/>
    <property type="evidence" value="ECO:0007669"/>
    <property type="project" value="UniProtKB-ARBA"/>
</dbReference>
<sequence length="465" mass="48029">MPLSPSPPSPPPFPSTPRILHITQPADGGVARVVADLVRAQLTEGFQVTVACPDGDLAHALGALGAGVRRWRATRSPGLALPAEAHRIARIVAAARPDLVHAHSAKAGLAGRMAVRGRIPTVYQPHAWSFEAVGGVTAALALTWERWAARWADRVVCVSEAERLTGARAGVRARWQVIANGIDTERFRLAGPAAGTVRAARAGLPLLAGVPARAPLVVCVGRLCRQKGQDVLLTAWGSVVRRVPGARLVLVGDGPDAARLRELAGAGEGVLFAGAVDDVVPWYRAADLVVLPSRWEGMALAPLEAMACGRPVVLTDVDGARESLPPGRVPVPVGDPTALARAVTRLLLDPPLRASLGRQSRRHVLTAHDVRRTAEAVTEVYREVLGAGAPEGRRAPAGAARAGARHGPPAVPGGTARDVPPCRGPAGRRLPSSTTSGASVTSATPVSSASPVSSGDSACGKAGHP</sequence>
<dbReference type="AlphaFoldDB" id="A0A918BC30"/>
<accession>A0A918BC30</accession>
<evidence type="ECO:0000256" key="2">
    <source>
        <dbReference type="ARBA" id="ARBA00022679"/>
    </source>
</evidence>
<keyword evidence="2 5" id="KW-0808">Transferase</keyword>
<dbReference type="InterPro" id="IPR050194">
    <property type="entry name" value="Glycosyltransferase_grp1"/>
</dbReference>
<keyword evidence="1" id="KW-0328">Glycosyltransferase</keyword>
<dbReference type="GO" id="GO:0016758">
    <property type="term" value="F:hexosyltransferase activity"/>
    <property type="evidence" value="ECO:0007669"/>
    <property type="project" value="TreeGrafter"/>
</dbReference>
<dbReference type="PANTHER" id="PTHR45947:SF3">
    <property type="entry name" value="SULFOQUINOVOSYL TRANSFERASE SQD2"/>
    <property type="match status" value="1"/>
</dbReference>
<evidence type="ECO:0000256" key="1">
    <source>
        <dbReference type="ARBA" id="ARBA00022676"/>
    </source>
</evidence>
<dbReference type="Pfam" id="PF13692">
    <property type="entry name" value="Glyco_trans_1_4"/>
    <property type="match status" value="1"/>
</dbReference>
<keyword evidence="6" id="KW-1185">Reference proteome</keyword>
<dbReference type="Proteomes" id="UP000620156">
    <property type="component" value="Unassembled WGS sequence"/>
</dbReference>
<comment type="caution">
    <text evidence="5">The sequence shown here is derived from an EMBL/GenBank/DDBJ whole genome shotgun (WGS) entry which is preliminary data.</text>
</comment>
<proteinExistence type="predicted"/>
<feature type="compositionally biased region" description="Low complexity" evidence="3">
    <location>
        <begin position="390"/>
        <end position="414"/>
    </location>
</feature>
<gene>
    <name evidence="5" type="ORF">GCM10010145_26280</name>
</gene>
<feature type="region of interest" description="Disordered" evidence="3">
    <location>
        <begin position="390"/>
        <end position="465"/>
    </location>
</feature>
<dbReference type="RefSeq" id="WP_189216931.1">
    <property type="nucleotide sequence ID" value="NZ_BMQK01000004.1"/>
</dbReference>
<dbReference type="PANTHER" id="PTHR45947">
    <property type="entry name" value="SULFOQUINOVOSYL TRANSFERASE SQD2"/>
    <property type="match status" value="1"/>
</dbReference>
<dbReference type="SUPFAM" id="SSF53756">
    <property type="entry name" value="UDP-Glycosyltransferase/glycogen phosphorylase"/>
    <property type="match status" value="1"/>
</dbReference>
<dbReference type="EMBL" id="BMQK01000004">
    <property type="protein sequence ID" value="GGQ55302.1"/>
    <property type="molecule type" value="Genomic_DNA"/>
</dbReference>
<feature type="compositionally biased region" description="Low complexity" evidence="3">
    <location>
        <begin position="431"/>
        <end position="455"/>
    </location>
</feature>
<evidence type="ECO:0000313" key="6">
    <source>
        <dbReference type="Proteomes" id="UP000620156"/>
    </source>
</evidence>
<protein>
    <submittedName>
        <fullName evidence="5">Glycosyl transferase family 1</fullName>
    </submittedName>
</protein>
<evidence type="ECO:0000313" key="5">
    <source>
        <dbReference type="EMBL" id="GGQ55302.1"/>
    </source>
</evidence>
<evidence type="ECO:0000256" key="3">
    <source>
        <dbReference type="SAM" id="MobiDB-lite"/>
    </source>
</evidence>
<feature type="domain" description="Glycosyltransferase subfamily 4-like N-terminal" evidence="4">
    <location>
        <begin position="28"/>
        <end position="186"/>
    </location>
</feature>
<name>A0A918BC30_9ACTN</name>
<evidence type="ECO:0000259" key="4">
    <source>
        <dbReference type="Pfam" id="PF13439"/>
    </source>
</evidence>
<reference evidence="5" key="1">
    <citation type="journal article" date="2014" name="Int. J. Syst. Evol. Microbiol.">
        <title>Complete genome sequence of Corynebacterium casei LMG S-19264T (=DSM 44701T), isolated from a smear-ripened cheese.</title>
        <authorList>
            <consortium name="US DOE Joint Genome Institute (JGI-PGF)"/>
            <person name="Walter F."/>
            <person name="Albersmeier A."/>
            <person name="Kalinowski J."/>
            <person name="Ruckert C."/>
        </authorList>
    </citation>
    <scope>NUCLEOTIDE SEQUENCE</scope>
    <source>
        <strain evidence="5">JCM 3131</strain>
    </source>
</reference>